<evidence type="ECO:0000256" key="6">
    <source>
        <dbReference type="SAM" id="Phobius"/>
    </source>
</evidence>
<evidence type="ECO:0000256" key="3">
    <source>
        <dbReference type="ARBA" id="ARBA00022989"/>
    </source>
</evidence>
<comment type="subcellular location">
    <subcellularLocation>
        <location evidence="1">Endomembrane system</location>
        <topology evidence="1">Multi-pass membrane protein</topology>
    </subcellularLocation>
    <subcellularLocation>
        <location evidence="5">Membrane</location>
        <topology evidence="5">Multi-pass membrane protein</topology>
    </subcellularLocation>
</comment>
<feature type="transmembrane region" description="Helical" evidence="6">
    <location>
        <begin position="338"/>
        <end position="357"/>
    </location>
</feature>
<name>A0A941HZQ9_9MICO</name>
<proteinExistence type="predicted"/>
<evidence type="ECO:0000256" key="5">
    <source>
        <dbReference type="RuleBase" id="RU000320"/>
    </source>
</evidence>
<keyword evidence="2 5" id="KW-0812">Transmembrane</keyword>
<evidence type="ECO:0000256" key="1">
    <source>
        <dbReference type="ARBA" id="ARBA00004127"/>
    </source>
</evidence>
<accession>A0A941HZQ9</accession>
<dbReference type="Pfam" id="PF00361">
    <property type="entry name" value="Proton_antipo_M"/>
    <property type="match status" value="1"/>
</dbReference>
<feature type="transmembrane region" description="Helical" evidence="6">
    <location>
        <begin position="116"/>
        <end position="135"/>
    </location>
</feature>
<feature type="transmembrane region" description="Helical" evidence="6">
    <location>
        <begin position="170"/>
        <end position="192"/>
    </location>
</feature>
<evidence type="ECO:0000313" key="8">
    <source>
        <dbReference type="EMBL" id="MBR7743242.1"/>
    </source>
</evidence>
<protein>
    <recommendedName>
        <fullName evidence="7">NADH:quinone oxidoreductase/Mrp antiporter transmembrane domain-containing protein</fullName>
    </recommendedName>
</protein>
<gene>
    <name evidence="8" type="ORF">KC207_08065</name>
</gene>
<feature type="transmembrane region" description="Helical" evidence="6">
    <location>
        <begin position="212"/>
        <end position="231"/>
    </location>
</feature>
<feature type="transmembrane region" description="Helical" evidence="6">
    <location>
        <begin position="377"/>
        <end position="405"/>
    </location>
</feature>
<dbReference type="GO" id="GO:0016020">
    <property type="term" value="C:membrane"/>
    <property type="evidence" value="ECO:0007669"/>
    <property type="project" value="UniProtKB-SubCell"/>
</dbReference>
<feature type="transmembrane region" description="Helical" evidence="6">
    <location>
        <begin position="80"/>
        <end position="104"/>
    </location>
</feature>
<keyword evidence="4 6" id="KW-0472">Membrane</keyword>
<sequence>MTPSLVTVDWLVLAPALAPVAGVVLVLLGDAVLPRRFGGAAVALAALALVAGAVAAVWLPRAAGGAVSTLCLPAPDGACLWTAGARASTLQAGVLLAGAAALALLHEGRPRPRDGAVAATLLLAACTGGVTVAAATDLGTWLVALELATVPAVALVALRGTRASAHGGLSLLVTSLASFGLLVLGAALWLTATGDATFSRTGAAAAWADPDRQVVLVLAVTLLVAGLGFKLSAVPFHAWTPQAYAGADLGTTAFLAAASKLSAVAALLVVLAALTDLPGGPGPLAVVVGVPAVLSLLLGTLVALRQDDPVRLLAWSTIAQAGWVLVPLTAFSDAGLRAAAAYVLVYAAASLVALAVLGRTGARTLEDHRGLLRRDPLAGGTLTLALLVLAGLPPGVVGLVVKIVALAPVVEAGVVPVAVAAVLAVVVGIAVYLRWVAVLLSRQVTPSTLEEPSTARRPATLVVLVVGTGLLVVASALPAGLLAAAT</sequence>
<feature type="domain" description="NADH:quinone oxidoreductase/Mrp antiporter transmembrane" evidence="7">
    <location>
        <begin position="135"/>
        <end position="426"/>
    </location>
</feature>
<dbReference type="RefSeq" id="WP_211602486.1">
    <property type="nucleotide sequence ID" value="NZ_JAGSNF010000009.1"/>
</dbReference>
<keyword evidence="9" id="KW-1185">Reference proteome</keyword>
<evidence type="ECO:0000259" key="7">
    <source>
        <dbReference type="Pfam" id="PF00361"/>
    </source>
</evidence>
<evidence type="ECO:0000256" key="4">
    <source>
        <dbReference type="ARBA" id="ARBA00023136"/>
    </source>
</evidence>
<reference evidence="8" key="1">
    <citation type="submission" date="2021-04" db="EMBL/GenBank/DDBJ databases">
        <title>Phycicoccus avicenniae sp. nov., a novel endophytic actinomycetes isolated from branch of Avicennia mariana.</title>
        <authorList>
            <person name="Tuo L."/>
        </authorList>
    </citation>
    <scope>NUCLEOTIDE SEQUENCE</scope>
    <source>
        <strain evidence="8">BSK3Z-2</strain>
    </source>
</reference>
<feature type="transmembrane region" description="Helical" evidence="6">
    <location>
        <begin position="252"/>
        <end position="274"/>
    </location>
</feature>
<dbReference type="InterPro" id="IPR001750">
    <property type="entry name" value="ND/Mrp_TM"/>
</dbReference>
<feature type="transmembrane region" description="Helical" evidence="6">
    <location>
        <begin position="461"/>
        <end position="485"/>
    </location>
</feature>
<keyword evidence="3 6" id="KW-1133">Transmembrane helix</keyword>
<dbReference type="GO" id="GO:0012505">
    <property type="term" value="C:endomembrane system"/>
    <property type="evidence" value="ECO:0007669"/>
    <property type="project" value="UniProtKB-SubCell"/>
</dbReference>
<organism evidence="8 9">
    <name type="scientific">Phycicoccus avicenniae</name>
    <dbReference type="NCBI Taxonomy" id="2828860"/>
    <lineage>
        <taxon>Bacteria</taxon>
        <taxon>Bacillati</taxon>
        <taxon>Actinomycetota</taxon>
        <taxon>Actinomycetes</taxon>
        <taxon>Micrococcales</taxon>
        <taxon>Intrasporangiaceae</taxon>
        <taxon>Phycicoccus</taxon>
    </lineage>
</organism>
<dbReference type="AlphaFoldDB" id="A0A941HZQ9"/>
<dbReference type="PANTHER" id="PTHR22773">
    <property type="entry name" value="NADH DEHYDROGENASE"/>
    <property type="match status" value="1"/>
</dbReference>
<evidence type="ECO:0000313" key="9">
    <source>
        <dbReference type="Proteomes" id="UP000677016"/>
    </source>
</evidence>
<evidence type="ECO:0000256" key="2">
    <source>
        <dbReference type="ARBA" id="ARBA00022692"/>
    </source>
</evidence>
<dbReference type="EMBL" id="JAGSNF010000009">
    <property type="protein sequence ID" value="MBR7743242.1"/>
    <property type="molecule type" value="Genomic_DNA"/>
</dbReference>
<feature type="transmembrane region" description="Helical" evidence="6">
    <location>
        <begin position="40"/>
        <end position="60"/>
    </location>
</feature>
<dbReference type="Proteomes" id="UP000677016">
    <property type="component" value="Unassembled WGS sequence"/>
</dbReference>
<feature type="transmembrane region" description="Helical" evidence="6">
    <location>
        <begin position="312"/>
        <end position="332"/>
    </location>
</feature>
<feature type="transmembrane region" description="Helical" evidence="6">
    <location>
        <begin position="141"/>
        <end position="158"/>
    </location>
</feature>
<feature type="transmembrane region" description="Helical" evidence="6">
    <location>
        <begin position="286"/>
        <end position="305"/>
    </location>
</feature>
<feature type="transmembrane region" description="Helical" evidence="6">
    <location>
        <begin position="12"/>
        <end position="33"/>
    </location>
</feature>
<comment type="caution">
    <text evidence="8">The sequence shown here is derived from an EMBL/GenBank/DDBJ whole genome shotgun (WGS) entry which is preliminary data.</text>
</comment>
<feature type="transmembrane region" description="Helical" evidence="6">
    <location>
        <begin position="417"/>
        <end position="440"/>
    </location>
</feature>